<dbReference type="AlphaFoldDB" id="A0AAD5XAF7"/>
<reference evidence="10" key="1">
    <citation type="submission" date="2020-05" db="EMBL/GenBank/DDBJ databases">
        <title>Phylogenomic resolution of chytrid fungi.</title>
        <authorList>
            <person name="Stajich J.E."/>
            <person name="Amses K."/>
            <person name="Simmons R."/>
            <person name="Seto K."/>
            <person name="Myers J."/>
            <person name="Bonds A."/>
            <person name="Quandt C.A."/>
            <person name="Barry K."/>
            <person name="Liu P."/>
            <person name="Grigoriev I."/>
            <person name="Longcore J.E."/>
            <person name="James T.Y."/>
        </authorList>
    </citation>
    <scope>NUCLEOTIDE SEQUENCE</scope>
    <source>
        <strain evidence="10">JEL0513</strain>
    </source>
</reference>
<dbReference type="GO" id="GO:0005634">
    <property type="term" value="C:nucleus"/>
    <property type="evidence" value="ECO:0007669"/>
    <property type="project" value="UniProtKB-SubCell"/>
</dbReference>
<dbReference type="PROSITE" id="PS50011">
    <property type="entry name" value="PROTEIN_KINASE_DOM"/>
    <property type="match status" value="1"/>
</dbReference>
<evidence type="ECO:0000256" key="2">
    <source>
        <dbReference type="ARBA" id="ARBA00022527"/>
    </source>
</evidence>
<dbReference type="EMBL" id="JADGJH010001489">
    <property type="protein sequence ID" value="KAJ3112936.1"/>
    <property type="molecule type" value="Genomic_DNA"/>
</dbReference>
<evidence type="ECO:0000256" key="5">
    <source>
        <dbReference type="ARBA" id="ARBA00022777"/>
    </source>
</evidence>
<comment type="subcellular location">
    <subcellularLocation>
        <location evidence="1">Nucleus</location>
    </subcellularLocation>
</comment>
<gene>
    <name evidence="10" type="ORF">HK100_002150</name>
</gene>
<evidence type="ECO:0000259" key="9">
    <source>
        <dbReference type="PROSITE" id="PS50011"/>
    </source>
</evidence>
<evidence type="ECO:0000256" key="1">
    <source>
        <dbReference type="ARBA" id="ARBA00004123"/>
    </source>
</evidence>
<keyword evidence="6 8" id="KW-0067">ATP-binding</keyword>
<dbReference type="SMART" id="SM00220">
    <property type="entry name" value="S_TKc"/>
    <property type="match status" value="1"/>
</dbReference>
<evidence type="ECO:0000313" key="11">
    <source>
        <dbReference type="Proteomes" id="UP001211907"/>
    </source>
</evidence>
<dbReference type="GO" id="GO:0004674">
    <property type="term" value="F:protein serine/threonine kinase activity"/>
    <property type="evidence" value="ECO:0007669"/>
    <property type="project" value="UniProtKB-KW"/>
</dbReference>
<comment type="caution">
    <text evidence="10">The sequence shown here is derived from an EMBL/GenBank/DDBJ whole genome shotgun (WGS) entry which is preliminary data.</text>
</comment>
<accession>A0AAD5XAF7</accession>
<dbReference type="SUPFAM" id="SSF56112">
    <property type="entry name" value="Protein kinase-like (PK-like)"/>
    <property type="match status" value="1"/>
</dbReference>
<evidence type="ECO:0000313" key="10">
    <source>
        <dbReference type="EMBL" id="KAJ3112936.1"/>
    </source>
</evidence>
<evidence type="ECO:0000256" key="4">
    <source>
        <dbReference type="ARBA" id="ARBA00022741"/>
    </source>
</evidence>
<feature type="domain" description="Protein kinase" evidence="9">
    <location>
        <begin position="8"/>
        <end position="334"/>
    </location>
</feature>
<dbReference type="Gene3D" id="1.10.510.10">
    <property type="entry name" value="Transferase(Phosphotransferase) domain 1"/>
    <property type="match status" value="1"/>
</dbReference>
<dbReference type="PANTHER" id="PTHR24055">
    <property type="entry name" value="MITOGEN-ACTIVATED PROTEIN KINASE"/>
    <property type="match status" value="1"/>
</dbReference>
<protein>
    <recommendedName>
        <fullName evidence="9">Protein kinase domain-containing protein</fullName>
    </recommendedName>
</protein>
<dbReference type="InterPro" id="IPR017441">
    <property type="entry name" value="Protein_kinase_ATP_BS"/>
</dbReference>
<dbReference type="InterPro" id="IPR000719">
    <property type="entry name" value="Prot_kinase_dom"/>
</dbReference>
<sequence>MASHMEKFEITKALGDGTFGSVLMATNKETGKIVAIKQIKKKFENWDEFREVKVVSSTLALARLGSHENIIKIFEVIRDTKLDELNFVFEYMDGNLFQKIRDVEADGYVLNEIDVRNYLFQLLRGLQHMHYLGFFHRDLKPENLLLKGDTLKIADFGLAREIEGDPHTEYVTTRWYRAPELLLKASKYTAAIDIWAVGTILAEMTTSQAIFPGSSEIDQIFKICSVIGSPSSVESEPDSYNSKKFDTILGHRRYYIDEPLPENREKLKGGGLWPEGLCLAESMGFKFPIMYPIPLNELNMTHAPIESLQLIADMLKYDPESRPTATEALQHQWFSEMKFVLEEKISYENASIKNLESIISSPARSREATVCERPSLNSRRNSQVPIEEVLKQKEPSDKVVEKLLARRNSKLHIEDIIKHKISVVTHAQQDIDKTNSTKINKEKKFIEQRRELSLLEKLAIEAVQSLAEKQKQLQKHLDSLSPPKTETKKKVAGHLHSIQTEKKAVNAVQLLVLQQKQLQRHLEKLSISQDEKKRRLTEKMKNNVCFGFKMDSSKNPAEARVNVIKEKKKGVQSKKSKKSKKVRLNSAANGSMTDAFGTVLANVEYFGNVDKNHQQYRKMCITFLKNLECEQSVTAEFLEIPVTDEDANFPDDWKFKSAEFGNKLKEKIGGLVALYNEYFEEMSGIVSDQRKLSPLNLDEREK</sequence>
<dbReference type="InterPro" id="IPR008271">
    <property type="entry name" value="Ser/Thr_kinase_AS"/>
</dbReference>
<dbReference type="Gene3D" id="3.30.200.20">
    <property type="entry name" value="Phosphorylase Kinase, domain 1"/>
    <property type="match status" value="1"/>
</dbReference>
<evidence type="ECO:0000256" key="8">
    <source>
        <dbReference type="PROSITE-ProRule" id="PRU10141"/>
    </source>
</evidence>
<dbReference type="InterPro" id="IPR011009">
    <property type="entry name" value="Kinase-like_dom_sf"/>
</dbReference>
<dbReference type="Pfam" id="PF00069">
    <property type="entry name" value="Pkinase"/>
    <property type="match status" value="1"/>
</dbReference>
<dbReference type="PROSITE" id="PS00108">
    <property type="entry name" value="PROTEIN_KINASE_ST"/>
    <property type="match status" value="1"/>
</dbReference>
<keyword evidence="4 8" id="KW-0547">Nucleotide-binding</keyword>
<keyword evidence="3" id="KW-0808">Transferase</keyword>
<keyword evidence="11" id="KW-1185">Reference proteome</keyword>
<evidence type="ECO:0000256" key="7">
    <source>
        <dbReference type="ARBA" id="ARBA00023242"/>
    </source>
</evidence>
<evidence type="ECO:0000256" key="6">
    <source>
        <dbReference type="ARBA" id="ARBA00022840"/>
    </source>
</evidence>
<keyword evidence="7" id="KW-0539">Nucleus</keyword>
<dbReference type="PROSITE" id="PS00107">
    <property type="entry name" value="PROTEIN_KINASE_ATP"/>
    <property type="match status" value="1"/>
</dbReference>
<feature type="binding site" evidence="8">
    <location>
        <position position="37"/>
    </location>
    <ligand>
        <name>ATP</name>
        <dbReference type="ChEBI" id="CHEBI:30616"/>
    </ligand>
</feature>
<proteinExistence type="predicted"/>
<keyword evidence="5" id="KW-0418">Kinase</keyword>
<evidence type="ECO:0000256" key="3">
    <source>
        <dbReference type="ARBA" id="ARBA00022679"/>
    </source>
</evidence>
<organism evidence="10 11">
    <name type="scientific">Physocladia obscura</name>
    <dbReference type="NCBI Taxonomy" id="109957"/>
    <lineage>
        <taxon>Eukaryota</taxon>
        <taxon>Fungi</taxon>
        <taxon>Fungi incertae sedis</taxon>
        <taxon>Chytridiomycota</taxon>
        <taxon>Chytridiomycota incertae sedis</taxon>
        <taxon>Chytridiomycetes</taxon>
        <taxon>Chytridiales</taxon>
        <taxon>Chytriomycetaceae</taxon>
        <taxon>Physocladia</taxon>
    </lineage>
</organism>
<keyword evidence="2" id="KW-0723">Serine/threonine-protein kinase</keyword>
<dbReference type="CDD" id="cd07830">
    <property type="entry name" value="STKc_MAK_like"/>
    <property type="match status" value="1"/>
</dbReference>
<dbReference type="InterPro" id="IPR050117">
    <property type="entry name" value="MAPK"/>
</dbReference>
<dbReference type="GO" id="GO:0005524">
    <property type="term" value="F:ATP binding"/>
    <property type="evidence" value="ECO:0007669"/>
    <property type="project" value="UniProtKB-UniRule"/>
</dbReference>
<dbReference type="FunFam" id="1.10.510.10:FF:000624">
    <property type="entry name" value="Mitogen-activated protein kinase"/>
    <property type="match status" value="1"/>
</dbReference>
<dbReference type="Proteomes" id="UP001211907">
    <property type="component" value="Unassembled WGS sequence"/>
</dbReference>
<name>A0AAD5XAF7_9FUNG</name>